<dbReference type="SUPFAM" id="SSF47413">
    <property type="entry name" value="lambda repressor-like DNA-binding domains"/>
    <property type="match status" value="1"/>
</dbReference>
<keyword evidence="4" id="KW-1185">Reference proteome</keyword>
<dbReference type="eggNOG" id="COG1476">
    <property type="taxonomic scope" value="Bacteria"/>
</dbReference>
<organism evidence="3 4">
    <name type="scientific">Blautia hydrogenotrophica (strain DSM 10507 / JCM 14656 / S5a33)</name>
    <name type="common">Ruminococcus hydrogenotrophicus</name>
    <dbReference type="NCBI Taxonomy" id="476272"/>
    <lineage>
        <taxon>Bacteria</taxon>
        <taxon>Bacillati</taxon>
        <taxon>Bacillota</taxon>
        <taxon>Clostridia</taxon>
        <taxon>Lachnospirales</taxon>
        <taxon>Lachnospiraceae</taxon>
        <taxon>Blautia</taxon>
    </lineage>
</organism>
<dbReference type="PANTHER" id="PTHR46558">
    <property type="entry name" value="TRACRIPTIONAL REGULATORY PROTEIN-RELATED-RELATED"/>
    <property type="match status" value="1"/>
</dbReference>
<dbReference type="GeneID" id="86823352"/>
<dbReference type="Pfam" id="PF01381">
    <property type="entry name" value="HTH_3"/>
    <property type="match status" value="1"/>
</dbReference>
<evidence type="ECO:0000259" key="2">
    <source>
        <dbReference type="PROSITE" id="PS50943"/>
    </source>
</evidence>
<dbReference type="AlphaFoldDB" id="C0CRN9"/>
<dbReference type="HOGENOM" id="CLU_056925_0_0_9"/>
<dbReference type="InterPro" id="IPR001387">
    <property type="entry name" value="Cro/C1-type_HTH"/>
</dbReference>
<dbReference type="GO" id="GO:0003677">
    <property type="term" value="F:DNA binding"/>
    <property type="evidence" value="ECO:0007669"/>
    <property type="project" value="UniProtKB-KW"/>
</dbReference>
<dbReference type="PANTHER" id="PTHR46558:SF11">
    <property type="entry name" value="HTH-TYPE TRANSCRIPTIONAL REGULATOR XRE"/>
    <property type="match status" value="1"/>
</dbReference>
<comment type="caution">
    <text evidence="3">The sequence shown here is derived from an EMBL/GenBank/DDBJ whole genome shotgun (WGS) entry which is preliminary data.</text>
</comment>
<evidence type="ECO:0000313" key="3">
    <source>
        <dbReference type="EMBL" id="EEG47561.1"/>
    </source>
</evidence>
<name>C0CRN9_BLAHS</name>
<dbReference type="RefSeq" id="WP_005952019.1">
    <property type="nucleotide sequence ID" value="NZ_CP136423.1"/>
</dbReference>
<keyword evidence="1" id="KW-0238">DNA-binding</keyword>
<dbReference type="Proteomes" id="UP000003100">
    <property type="component" value="Unassembled WGS sequence"/>
</dbReference>
<evidence type="ECO:0000313" key="4">
    <source>
        <dbReference type="Proteomes" id="UP000003100"/>
    </source>
</evidence>
<accession>C0CRN9</accession>
<sequence>MQMKDVIRRKRRECGLTQEQVAERLGVSTPAVNKWENGTTCPDISLLAPLARLLRTDINTLLCFQEDLTEENVVEYTTQITKAAQSEGIEEAFRLIQEKVREYPCCARLLYQMASVLIGLPIVLPCTEEQIRKSNAYAIELYERVETCDDPIYVNRARYVLASRWIQEENYEKAQKMIDLLPEYDGLDKRQLRISMLMKQKKSEEAAELLEKKLNSSIQEVFLLLNSLATVAVWEGDRERAGKLAEYGENVMRIFQWDYSAYTVAFSVAVEEQDADRCLEILEKMLKALEKPYKLEDSILFAHVKRKESDAEQKEADSTMMRTRIKDALLTAIEKDETFDFLRKRPEFWKLAEKFRETPQDLKQPGGTV</sequence>
<dbReference type="SMART" id="SM00530">
    <property type="entry name" value="HTH_XRE"/>
    <property type="match status" value="1"/>
</dbReference>
<feature type="domain" description="HTH cro/C1-type" evidence="2">
    <location>
        <begin position="7"/>
        <end position="61"/>
    </location>
</feature>
<dbReference type="EMBL" id="ACBZ01000188">
    <property type="protein sequence ID" value="EEG47561.1"/>
    <property type="molecule type" value="Genomic_DNA"/>
</dbReference>
<dbReference type="InterPro" id="IPR010982">
    <property type="entry name" value="Lambda_DNA-bd_dom_sf"/>
</dbReference>
<dbReference type="PROSITE" id="PS50943">
    <property type="entry name" value="HTH_CROC1"/>
    <property type="match status" value="1"/>
</dbReference>
<evidence type="ECO:0000256" key="1">
    <source>
        <dbReference type="ARBA" id="ARBA00023125"/>
    </source>
</evidence>
<reference evidence="3 4" key="1">
    <citation type="submission" date="2009-01" db="EMBL/GenBank/DDBJ databases">
        <authorList>
            <person name="Fulton L."/>
            <person name="Clifton S."/>
            <person name="Fulton B."/>
            <person name="Xu J."/>
            <person name="Minx P."/>
            <person name="Pepin K.H."/>
            <person name="Johnson M."/>
            <person name="Bhonagiri V."/>
            <person name="Nash W.E."/>
            <person name="Mardis E.R."/>
            <person name="Wilson R.K."/>
        </authorList>
    </citation>
    <scope>NUCLEOTIDE SEQUENCE [LARGE SCALE GENOMIC DNA]</scope>
    <source>
        <strain evidence="4">DSM 10507 / JCM 14656 / S5a33</strain>
    </source>
</reference>
<dbReference type="Gene3D" id="1.10.260.40">
    <property type="entry name" value="lambda repressor-like DNA-binding domains"/>
    <property type="match status" value="1"/>
</dbReference>
<proteinExistence type="predicted"/>
<dbReference type="PATRIC" id="fig|476272.21.peg.231"/>
<reference evidence="3 4" key="2">
    <citation type="submission" date="2009-02" db="EMBL/GenBank/DDBJ databases">
        <title>Draft genome sequence of Blautia hydrogenotrophica DSM 10507 (Ruminococcus hydrogenotrophicus DSM 10507).</title>
        <authorList>
            <person name="Sudarsanam P."/>
            <person name="Ley R."/>
            <person name="Guruge J."/>
            <person name="Turnbaugh P.J."/>
            <person name="Mahowald M."/>
            <person name="Liep D."/>
            <person name="Gordon J."/>
        </authorList>
    </citation>
    <scope>NUCLEOTIDE SEQUENCE [LARGE SCALE GENOMIC DNA]</scope>
    <source>
        <strain evidence="4">DSM 10507 / JCM 14656 / S5a33</strain>
    </source>
</reference>
<protein>
    <recommendedName>
        <fullName evidence="2">HTH cro/C1-type domain-containing protein</fullName>
    </recommendedName>
</protein>
<gene>
    <name evidence="3" type="ORF">RUMHYD_03553</name>
</gene>
<dbReference type="CDD" id="cd00093">
    <property type="entry name" value="HTH_XRE"/>
    <property type="match status" value="1"/>
</dbReference>